<dbReference type="EMBL" id="BKCJ011361404">
    <property type="protein sequence ID" value="GFD25523.1"/>
    <property type="molecule type" value="Genomic_DNA"/>
</dbReference>
<sequence>MLNLTLDVGMESIFKTTSRIDVQTPTSMAPLPITTPTMASSTIATTTPTSQAPTLPTIIPSEIIQNLPSFGSLFCFNDRLRSLEEHFSEVTQTN</sequence>
<organism evidence="1">
    <name type="scientific">Tanacetum cinerariifolium</name>
    <name type="common">Dalmatian daisy</name>
    <name type="synonym">Chrysanthemum cinerariifolium</name>
    <dbReference type="NCBI Taxonomy" id="118510"/>
    <lineage>
        <taxon>Eukaryota</taxon>
        <taxon>Viridiplantae</taxon>
        <taxon>Streptophyta</taxon>
        <taxon>Embryophyta</taxon>
        <taxon>Tracheophyta</taxon>
        <taxon>Spermatophyta</taxon>
        <taxon>Magnoliopsida</taxon>
        <taxon>eudicotyledons</taxon>
        <taxon>Gunneridae</taxon>
        <taxon>Pentapetalae</taxon>
        <taxon>asterids</taxon>
        <taxon>campanulids</taxon>
        <taxon>Asterales</taxon>
        <taxon>Asteraceae</taxon>
        <taxon>Asteroideae</taxon>
        <taxon>Anthemideae</taxon>
        <taxon>Anthemidinae</taxon>
        <taxon>Tanacetum</taxon>
    </lineage>
</organism>
<proteinExistence type="predicted"/>
<comment type="caution">
    <text evidence="1">The sequence shown here is derived from an EMBL/GenBank/DDBJ whole genome shotgun (WGS) entry which is preliminary data.</text>
</comment>
<dbReference type="AlphaFoldDB" id="A0A699UTV4"/>
<reference evidence="1" key="1">
    <citation type="journal article" date="2019" name="Sci. Rep.">
        <title>Draft genome of Tanacetum cinerariifolium, the natural source of mosquito coil.</title>
        <authorList>
            <person name="Yamashiro T."/>
            <person name="Shiraishi A."/>
            <person name="Satake H."/>
            <person name="Nakayama K."/>
        </authorList>
    </citation>
    <scope>NUCLEOTIDE SEQUENCE</scope>
</reference>
<protein>
    <submittedName>
        <fullName evidence="1">Uncharacterized protein</fullName>
    </submittedName>
</protein>
<evidence type="ECO:0000313" key="1">
    <source>
        <dbReference type="EMBL" id="GFD25523.1"/>
    </source>
</evidence>
<gene>
    <name evidence="1" type="ORF">Tci_897492</name>
</gene>
<name>A0A699UTV4_TANCI</name>
<accession>A0A699UTV4</accession>